<keyword evidence="4" id="KW-1185">Reference proteome</keyword>
<dbReference type="SUPFAM" id="SSF51556">
    <property type="entry name" value="Metallo-dependent hydrolases"/>
    <property type="match status" value="1"/>
</dbReference>
<dbReference type="Proteomes" id="UP001556692">
    <property type="component" value="Unassembled WGS sequence"/>
</dbReference>
<dbReference type="RefSeq" id="WP_367956121.1">
    <property type="nucleotide sequence ID" value="NZ_JBDPGJ010000005.1"/>
</dbReference>
<evidence type="ECO:0000256" key="1">
    <source>
        <dbReference type="SAM" id="MobiDB-lite"/>
    </source>
</evidence>
<protein>
    <submittedName>
        <fullName evidence="3">Amidohydrolase family protein</fullName>
    </submittedName>
</protein>
<gene>
    <name evidence="3" type="ORF">ABGN05_21535</name>
</gene>
<sequence length="299" mass="32692">MNDVLEPVAARMPEAPASPPPAGACDTHTHVFGPFARHPVPAPSSYAPPIAPPPVHQEMLDRAGLSRAVLIQPAPYGTDNSALLEALSQRPETTRGVGVLSADADDADFERLAAANIKGLRFSEMRDPRGGGRYKGSIGLDQYLLLAPRMKEHGFVPHVWAKCATLVDLLPPAIREAGQPFVIDHLAGIDIEKGVDDPDFRTLVDLLKDGVIWIKLSLCRNSTDAPNYDSQRPFHEALIEANPDRLMWASDWPFVRMYDKSPDVGHLLDVFTAWTPDATLRRRILVDNPASLYGFGAQA</sequence>
<dbReference type="InterPro" id="IPR052358">
    <property type="entry name" value="Aro_Compnd_Degr_Hydrolases"/>
</dbReference>
<dbReference type="PANTHER" id="PTHR35563:SF2">
    <property type="entry name" value="BARREL METAL-DEPENDENT HYDROLASE, PUTATIVE (AFU_ORTHOLOGUE AFUA_1G16240)-RELATED"/>
    <property type="match status" value="1"/>
</dbReference>
<reference evidence="3 4" key="1">
    <citation type="submission" date="2024-05" db="EMBL/GenBank/DDBJ databases">
        <authorList>
            <person name="Jiang F."/>
        </authorList>
    </citation>
    <scope>NUCLEOTIDE SEQUENCE [LARGE SCALE GENOMIC DNA]</scope>
    <source>
        <strain evidence="3 4">LZ166</strain>
    </source>
</reference>
<dbReference type="InterPro" id="IPR032466">
    <property type="entry name" value="Metal_Hydrolase"/>
</dbReference>
<evidence type="ECO:0000259" key="2">
    <source>
        <dbReference type="Pfam" id="PF04909"/>
    </source>
</evidence>
<dbReference type="EMBL" id="JBDPGJ010000005">
    <property type="protein sequence ID" value="MEX0408249.1"/>
    <property type="molecule type" value="Genomic_DNA"/>
</dbReference>
<accession>A0ABV3SQM8</accession>
<dbReference type="Gene3D" id="3.20.20.140">
    <property type="entry name" value="Metal-dependent hydrolases"/>
    <property type="match status" value="1"/>
</dbReference>
<evidence type="ECO:0000313" key="4">
    <source>
        <dbReference type="Proteomes" id="UP001556692"/>
    </source>
</evidence>
<dbReference type="PANTHER" id="PTHR35563">
    <property type="entry name" value="BARREL METAL-DEPENDENT HYDROLASE, PUTATIVE (AFU_ORTHOLOGUE AFUA_1G16240)-RELATED"/>
    <property type="match status" value="1"/>
</dbReference>
<comment type="caution">
    <text evidence="3">The sequence shown here is derived from an EMBL/GenBank/DDBJ whole genome shotgun (WGS) entry which is preliminary data.</text>
</comment>
<organism evidence="3 4">
    <name type="scientific">Aquibium pacificus</name>
    <dbReference type="NCBI Taxonomy" id="3153579"/>
    <lineage>
        <taxon>Bacteria</taxon>
        <taxon>Pseudomonadati</taxon>
        <taxon>Pseudomonadota</taxon>
        <taxon>Alphaproteobacteria</taxon>
        <taxon>Hyphomicrobiales</taxon>
        <taxon>Phyllobacteriaceae</taxon>
        <taxon>Aquibium</taxon>
    </lineage>
</organism>
<dbReference type="InterPro" id="IPR006680">
    <property type="entry name" value="Amidohydro-rel"/>
</dbReference>
<proteinExistence type="predicted"/>
<feature type="domain" description="Amidohydrolase-related" evidence="2">
    <location>
        <begin position="25"/>
        <end position="295"/>
    </location>
</feature>
<feature type="region of interest" description="Disordered" evidence="1">
    <location>
        <begin position="1"/>
        <end position="23"/>
    </location>
</feature>
<dbReference type="Pfam" id="PF04909">
    <property type="entry name" value="Amidohydro_2"/>
    <property type="match status" value="1"/>
</dbReference>
<evidence type="ECO:0000313" key="3">
    <source>
        <dbReference type="EMBL" id="MEX0408249.1"/>
    </source>
</evidence>
<name>A0ABV3SQM8_9HYPH</name>